<dbReference type="Proteomes" id="UP001188597">
    <property type="component" value="Unassembled WGS sequence"/>
</dbReference>
<dbReference type="AlphaFoldDB" id="A0AA89B803"/>
<gene>
    <name evidence="1" type="ORF">RJ639_039429</name>
</gene>
<dbReference type="EMBL" id="JAVXUP010000435">
    <property type="protein sequence ID" value="KAK3027962.1"/>
    <property type="molecule type" value="Genomic_DNA"/>
</dbReference>
<protein>
    <submittedName>
        <fullName evidence="1">Uncharacterized protein</fullName>
    </submittedName>
</protein>
<evidence type="ECO:0000313" key="2">
    <source>
        <dbReference type="Proteomes" id="UP001188597"/>
    </source>
</evidence>
<dbReference type="PANTHER" id="PTHR48140:SF1">
    <property type="entry name" value="FATTY ACID DESATURASE 4, CHLOROPLASTIC-RELATED"/>
    <property type="match status" value="1"/>
</dbReference>
<accession>A0AA89B803</accession>
<proteinExistence type="predicted"/>
<dbReference type="PANTHER" id="PTHR48140">
    <property type="entry name" value="FATTY ACID DESATURASE 4, CHLOROPLASTIC-RELATED"/>
    <property type="match status" value="1"/>
</dbReference>
<dbReference type="InterPro" id="IPR052864">
    <property type="entry name" value="Chloroplast_FAD_CarF"/>
</dbReference>
<evidence type="ECO:0000313" key="1">
    <source>
        <dbReference type="EMBL" id="KAK3027962.1"/>
    </source>
</evidence>
<organism evidence="1 2">
    <name type="scientific">Escallonia herrerae</name>
    <dbReference type="NCBI Taxonomy" id="1293975"/>
    <lineage>
        <taxon>Eukaryota</taxon>
        <taxon>Viridiplantae</taxon>
        <taxon>Streptophyta</taxon>
        <taxon>Embryophyta</taxon>
        <taxon>Tracheophyta</taxon>
        <taxon>Spermatophyta</taxon>
        <taxon>Magnoliopsida</taxon>
        <taxon>eudicotyledons</taxon>
        <taxon>Gunneridae</taxon>
        <taxon>Pentapetalae</taxon>
        <taxon>asterids</taxon>
        <taxon>campanulids</taxon>
        <taxon>Escalloniales</taxon>
        <taxon>Escalloniaceae</taxon>
        <taxon>Escallonia</taxon>
    </lineage>
</organism>
<reference evidence="1" key="1">
    <citation type="submission" date="2022-12" db="EMBL/GenBank/DDBJ databases">
        <title>Draft genome assemblies for two species of Escallonia (Escalloniales).</title>
        <authorList>
            <person name="Chanderbali A."/>
            <person name="Dervinis C."/>
            <person name="Anghel I."/>
            <person name="Soltis D."/>
            <person name="Soltis P."/>
            <person name="Zapata F."/>
        </authorList>
    </citation>
    <scope>NUCLEOTIDE SEQUENCE</scope>
    <source>
        <strain evidence="1">UCBG64.0493</strain>
        <tissue evidence="1">Leaf</tissue>
    </source>
</reference>
<keyword evidence="2" id="KW-1185">Reference proteome</keyword>
<name>A0AA89B803_9ASTE</name>
<comment type="caution">
    <text evidence="1">The sequence shown here is derived from an EMBL/GenBank/DDBJ whole genome shotgun (WGS) entry which is preliminary data.</text>
</comment>
<sequence>MWNGWAVTSSYMVGREKRSGDSPYDGSEWSAGDGIVGVLLSMSPDSSSMAIWFPTTSQSELDDSSWQSTRFQRAWVASGCTTVLISLVKSTKGASHSHTWLETCLAGLVAYEITDLASRIYQLGHRQQQQRQNPDLLFPNTSFSRSPQVAVELKQTSLC</sequence>